<dbReference type="GO" id="GO:0017040">
    <property type="term" value="F:N-acylsphingosine amidohydrolase activity"/>
    <property type="evidence" value="ECO:0007669"/>
    <property type="project" value="UniProtKB-UniRule"/>
</dbReference>
<dbReference type="PANTHER" id="PTHR12670:SF1">
    <property type="entry name" value="NEUTRAL CERAMIDASE"/>
    <property type="match status" value="1"/>
</dbReference>
<organism evidence="3 4">
    <name type="scientific">Mycena pura</name>
    <dbReference type="NCBI Taxonomy" id="153505"/>
    <lineage>
        <taxon>Eukaryota</taxon>
        <taxon>Fungi</taxon>
        <taxon>Dikarya</taxon>
        <taxon>Basidiomycota</taxon>
        <taxon>Agaricomycotina</taxon>
        <taxon>Agaricomycetes</taxon>
        <taxon>Agaricomycetidae</taxon>
        <taxon>Agaricales</taxon>
        <taxon>Marasmiineae</taxon>
        <taxon>Mycenaceae</taxon>
        <taxon>Mycena</taxon>
    </lineage>
</organism>
<reference evidence="3" key="1">
    <citation type="submission" date="2023-03" db="EMBL/GenBank/DDBJ databases">
        <title>Massive genome expansion in bonnet fungi (Mycena s.s.) driven by repeated elements and novel gene families across ecological guilds.</title>
        <authorList>
            <consortium name="Lawrence Berkeley National Laboratory"/>
            <person name="Harder C.B."/>
            <person name="Miyauchi S."/>
            <person name="Viragh M."/>
            <person name="Kuo A."/>
            <person name="Thoen E."/>
            <person name="Andreopoulos B."/>
            <person name="Lu D."/>
            <person name="Skrede I."/>
            <person name="Drula E."/>
            <person name="Henrissat B."/>
            <person name="Morin E."/>
            <person name="Kohler A."/>
            <person name="Barry K."/>
            <person name="LaButti K."/>
            <person name="Morin E."/>
            <person name="Salamov A."/>
            <person name="Lipzen A."/>
            <person name="Mereny Z."/>
            <person name="Hegedus B."/>
            <person name="Baldrian P."/>
            <person name="Stursova M."/>
            <person name="Weitz H."/>
            <person name="Taylor A."/>
            <person name="Grigoriev I.V."/>
            <person name="Nagy L.G."/>
            <person name="Martin F."/>
            <person name="Kauserud H."/>
        </authorList>
    </citation>
    <scope>NUCLEOTIDE SEQUENCE</scope>
    <source>
        <strain evidence="3">9144</strain>
    </source>
</reference>
<gene>
    <name evidence="3" type="ORF">GGX14DRAFT_702128</name>
</gene>
<dbReference type="InterPro" id="IPR006823">
    <property type="entry name" value="Ceramidase_alk"/>
</dbReference>
<dbReference type="GO" id="GO:0016020">
    <property type="term" value="C:membrane"/>
    <property type="evidence" value="ECO:0007669"/>
    <property type="project" value="GOC"/>
</dbReference>
<evidence type="ECO:0000313" key="4">
    <source>
        <dbReference type="Proteomes" id="UP001219525"/>
    </source>
</evidence>
<dbReference type="Pfam" id="PF04734">
    <property type="entry name" value="Ceramidase_alk"/>
    <property type="match status" value="1"/>
</dbReference>
<dbReference type="Proteomes" id="UP001219525">
    <property type="component" value="Unassembled WGS sequence"/>
</dbReference>
<sequence>MRRRRAAVPRARARVLVRRVRLCEQRGDRPAPADAARAVLHGGATATARVLGRARSAHAYGDMTRYEFALANETRVRTCPARRAFVGCFVALCDWRPDRASVVQDTPSHVRRHPLFLIRDDDDGDHIFSDGPGAFDFVQGDNKTSQNPFWQLVKRFVTPAPPAEQIACHYPKPILLNVDFVHDPYEWSPSTVDVQILRVGNFGDGADPVSQSSWSYLVSAAAALPSARGPADWIFGLPRLEVLILIECDHGREAVRAELISSGILGEDVHVVVAGPANAYAHHIMTREECEVQCRKKPGQRIHVDKRL</sequence>
<evidence type="ECO:0000313" key="3">
    <source>
        <dbReference type="EMBL" id="KAJ7186246.1"/>
    </source>
</evidence>
<proteinExistence type="inferred from homology"/>
<dbReference type="GO" id="GO:0046514">
    <property type="term" value="P:ceramide catabolic process"/>
    <property type="evidence" value="ECO:0007669"/>
    <property type="project" value="InterPro"/>
</dbReference>
<keyword evidence="4" id="KW-1185">Reference proteome</keyword>
<keyword evidence="1" id="KW-0746">Sphingolipid metabolism</keyword>
<protein>
    <recommendedName>
        <fullName evidence="1">Neutral ceramidase</fullName>
        <ecNumber evidence="1">3.5.1.23</ecNumber>
    </recommendedName>
</protein>
<keyword evidence="1" id="KW-0378">Hydrolase</keyword>
<comment type="caution">
    <text evidence="3">The sequence shown here is derived from an EMBL/GenBank/DDBJ whole genome shotgun (WGS) entry which is preliminary data.</text>
</comment>
<dbReference type="EMBL" id="JARJCW010000210">
    <property type="protein sequence ID" value="KAJ7186246.1"/>
    <property type="molecule type" value="Genomic_DNA"/>
</dbReference>
<dbReference type="GO" id="GO:0042759">
    <property type="term" value="P:long-chain fatty acid biosynthetic process"/>
    <property type="evidence" value="ECO:0007669"/>
    <property type="project" value="TreeGrafter"/>
</dbReference>
<evidence type="ECO:0000259" key="2">
    <source>
        <dbReference type="Pfam" id="PF04734"/>
    </source>
</evidence>
<dbReference type="PANTHER" id="PTHR12670">
    <property type="entry name" value="CERAMIDASE"/>
    <property type="match status" value="1"/>
</dbReference>
<name>A0AAD6XV77_9AGAR</name>
<dbReference type="GO" id="GO:0005576">
    <property type="term" value="C:extracellular region"/>
    <property type="evidence" value="ECO:0007669"/>
    <property type="project" value="TreeGrafter"/>
</dbReference>
<keyword evidence="1" id="KW-0443">Lipid metabolism</keyword>
<dbReference type="GO" id="GO:0046512">
    <property type="term" value="P:sphingosine biosynthetic process"/>
    <property type="evidence" value="ECO:0007669"/>
    <property type="project" value="TreeGrafter"/>
</dbReference>
<evidence type="ECO:0000256" key="1">
    <source>
        <dbReference type="RuleBase" id="RU366019"/>
    </source>
</evidence>
<comment type="similarity">
    <text evidence="1">Belongs to the neutral ceramidase family.</text>
</comment>
<dbReference type="EC" id="3.5.1.23" evidence="1"/>
<dbReference type="InterPro" id="IPR031329">
    <property type="entry name" value="NEUT/ALK_ceramidase_N"/>
</dbReference>
<feature type="domain" description="Neutral/alkaline non-lysosomal ceramidase N-terminal" evidence="2">
    <location>
        <begin position="129"/>
        <end position="202"/>
    </location>
</feature>
<comment type="catalytic activity">
    <reaction evidence="1">
        <text>an N-acylsphing-4-enine + H2O = sphing-4-enine + a fatty acid</text>
        <dbReference type="Rhea" id="RHEA:20856"/>
        <dbReference type="ChEBI" id="CHEBI:15377"/>
        <dbReference type="ChEBI" id="CHEBI:28868"/>
        <dbReference type="ChEBI" id="CHEBI:52639"/>
        <dbReference type="ChEBI" id="CHEBI:57756"/>
        <dbReference type="EC" id="3.5.1.23"/>
    </reaction>
</comment>
<accession>A0AAD6XV77</accession>
<dbReference type="AlphaFoldDB" id="A0AAD6XV77"/>